<dbReference type="InterPro" id="IPR042617">
    <property type="entry name" value="CTC1-like"/>
</dbReference>
<keyword evidence="6" id="KW-0779">Telomere</keyword>
<sequence>MKSNQRMMEGSVKSLTIAELLRECRPRTGASSLISSPCPKIPPPHFSPSLTTPTLSSSKILKSLNHPTLLTGILFLPPHGDGHDSPLNCNCFRFSDGSDTVCCDILRFNPSMINKKVQILGWNFIPFNCNANANANANGGFLEIIRWALLDSTSASSVTFSIHSGSCVDQYYTIKPRYFVCGLVESVSPVSVVPCRAGSTADIENLRGFLVNILACGCKLCNSKYNIRLDMRNSNDHSYNKPEIVYFCGSASSWHPVFSRLIKRNVSISGLKKRLVFVGKKVSRLMYVVVDNSLMYIPKLPLPLRVTDDVRGEGELVSYTGTVTGIYMRGMIVELDNQLLLLLTDQQLSVPHSVRVGAMVSVKNVHVVNPNFSWTKMLILGSCVKTSISVECFSSLETGCYTVTCCESLLAKFIDSLAFVARLWVLLVIICLRRKFSGILSEKEILGSTNRKGLAQTYATSYLPPSVFQIRHGMFMEFVNHDRCACGRERSSALLKLVAPIANLINSCEAMWKKMICHQDTDFDIMGTQKENNSISCDGRPYVLSIRKAIHSEDIGVSLLGILKVSQSSGRMLLVDATGSIDVIIPDLPSSLNINNIYEVSCNINLLSFGASHFLIIWGPAL</sequence>
<evidence type="ECO:0000256" key="1">
    <source>
        <dbReference type="ARBA" id="ARBA00004123"/>
    </source>
</evidence>
<dbReference type="GO" id="GO:0010833">
    <property type="term" value="P:telomere maintenance via telomere lengthening"/>
    <property type="evidence" value="ECO:0007669"/>
    <property type="project" value="TreeGrafter"/>
</dbReference>
<keyword evidence="8" id="KW-0539">Nucleus</keyword>
<dbReference type="GO" id="GO:0045740">
    <property type="term" value="P:positive regulation of DNA replication"/>
    <property type="evidence" value="ECO:0007669"/>
    <property type="project" value="TreeGrafter"/>
</dbReference>
<dbReference type="PANTHER" id="PTHR14865">
    <property type="entry name" value="CST COMPLEX SUBUNIT CTC1"/>
    <property type="match status" value="1"/>
</dbReference>
<comment type="caution">
    <text evidence="9">The sequence shown here is derived from an EMBL/GenBank/DDBJ whole genome shotgun (WGS) entry which is preliminary data.</text>
</comment>
<keyword evidence="5" id="KW-0158">Chromosome</keyword>
<keyword evidence="10" id="KW-1185">Reference proteome</keyword>
<evidence type="ECO:0000256" key="2">
    <source>
        <dbReference type="ARBA" id="ARBA00004574"/>
    </source>
</evidence>
<comment type="subcellular location">
    <subcellularLocation>
        <location evidence="2">Chromosome</location>
        <location evidence="2">Telomere</location>
    </subcellularLocation>
    <subcellularLocation>
        <location evidence="1">Nucleus</location>
    </subcellularLocation>
</comment>
<dbReference type="InterPro" id="IPR028262">
    <property type="entry name" value="CTC1_plant"/>
</dbReference>
<proteinExistence type="inferred from homology"/>
<gene>
    <name evidence="9" type="ORF">H5410_035914</name>
</gene>
<dbReference type="AlphaFoldDB" id="A0A9J5Y3Y0"/>
<evidence type="ECO:0000256" key="6">
    <source>
        <dbReference type="ARBA" id="ARBA00022895"/>
    </source>
</evidence>
<dbReference type="GO" id="GO:0042162">
    <property type="term" value="F:telomeric DNA binding"/>
    <property type="evidence" value="ECO:0007669"/>
    <property type="project" value="TreeGrafter"/>
</dbReference>
<keyword evidence="7" id="KW-0238">DNA-binding</keyword>
<evidence type="ECO:0000256" key="5">
    <source>
        <dbReference type="ARBA" id="ARBA00022454"/>
    </source>
</evidence>
<evidence type="ECO:0000256" key="4">
    <source>
        <dbReference type="ARBA" id="ARBA00016175"/>
    </source>
</evidence>
<comment type="similarity">
    <text evidence="3">Belongs to the CTC1 family.</text>
</comment>
<evidence type="ECO:0000313" key="9">
    <source>
        <dbReference type="EMBL" id="KAG5594682.1"/>
    </source>
</evidence>
<evidence type="ECO:0000256" key="3">
    <source>
        <dbReference type="ARBA" id="ARBA00006332"/>
    </source>
</evidence>
<protein>
    <recommendedName>
        <fullName evidence="4">CST complex subunit CTC1</fullName>
    </recommendedName>
</protein>
<accession>A0A9J5Y3Y0</accession>
<organism evidence="9 10">
    <name type="scientific">Solanum commersonii</name>
    <name type="common">Commerson's wild potato</name>
    <name type="synonym">Commerson's nightshade</name>
    <dbReference type="NCBI Taxonomy" id="4109"/>
    <lineage>
        <taxon>Eukaryota</taxon>
        <taxon>Viridiplantae</taxon>
        <taxon>Streptophyta</taxon>
        <taxon>Embryophyta</taxon>
        <taxon>Tracheophyta</taxon>
        <taxon>Spermatophyta</taxon>
        <taxon>Magnoliopsida</taxon>
        <taxon>eudicotyledons</taxon>
        <taxon>Gunneridae</taxon>
        <taxon>Pentapetalae</taxon>
        <taxon>asterids</taxon>
        <taxon>lamiids</taxon>
        <taxon>Solanales</taxon>
        <taxon>Solanaceae</taxon>
        <taxon>Solanoideae</taxon>
        <taxon>Solaneae</taxon>
        <taxon>Solanum</taxon>
    </lineage>
</organism>
<dbReference type="Pfam" id="PF15491">
    <property type="entry name" value="CTC1_2"/>
    <property type="match status" value="1"/>
</dbReference>
<dbReference type="PANTHER" id="PTHR14865:SF2">
    <property type="entry name" value="CST COMPLEX SUBUNIT CTC1"/>
    <property type="match status" value="1"/>
</dbReference>
<evidence type="ECO:0000313" key="10">
    <source>
        <dbReference type="Proteomes" id="UP000824120"/>
    </source>
</evidence>
<name>A0A9J5Y3Y0_SOLCO</name>
<evidence type="ECO:0000256" key="8">
    <source>
        <dbReference type="ARBA" id="ARBA00023242"/>
    </source>
</evidence>
<dbReference type="GO" id="GO:0003697">
    <property type="term" value="F:single-stranded DNA binding"/>
    <property type="evidence" value="ECO:0007669"/>
    <property type="project" value="TreeGrafter"/>
</dbReference>
<dbReference type="Proteomes" id="UP000824120">
    <property type="component" value="Chromosome 7"/>
</dbReference>
<reference evidence="9 10" key="1">
    <citation type="submission" date="2020-09" db="EMBL/GenBank/DDBJ databases">
        <title>De no assembly of potato wild relative species, Solanum commersonii.</title>
        <authorList>
            <person name="Cho K."/>
        </authorList>
    </citation>
    <scope>NUCLEOTIDE SEQUENCE [LARGE SCALE GENOMIC DNA]</scope>
    <source>
        <strain evidence="9">LZ3.2</strain>
        <tissue evidence="9">Leaf</tissue>
    </source>
</reference>
<dbReference type="EMBL" id="JACXVP010000007">
    <property type="protein sequence ID" value="KAG5594682.1"/>
    <property type="molecule type" value="Genomic_DNA"/>
</dbReference>
<dbReference type="GO" id="GO:1990879">
    <property type="term" value="C:CST complex"/>
    <property type="evidence" value="ECO:0007669"/>
    <property type="project" value="TreeGrafter"/>
</dbReference>
<evidence type="ECO:0000256" key="7">
    <source>
        <dbReference type="ARBA" id="ARBA00023125"/>
    </source>
</evidence>
<dbReference type="OrthoDB" id="2314520at2759"/>